<gene>
    <name evidence="11" type="ORF">SMD27_15085</name>
</gene>
<feature type="chain" id="PRO_5047416101" evidence="9">
    <location>
        <begin position="25"/>
        <end position="586"/>
    </location>
</feature>
<evidence type="ECO:0000259" key="10">
    <source>
        <dbReference type="PROSITE" id="PS52029"/>
    </source>
</evidence>
<feature type="signal peptide" evidence="9">
    <location>
        <begin position="1"/>
        <end position="24"/>
    </location>
</feature>
<evidence type="ECO:0000256" key="8">
    <source>
        <dbReference type="SAM" id="MobiDB-lite"/>
    </source>
</evidence>
<dbReference type="SUPFAM" id="SSF141523">
    <property type="entry name" value="L,D-transpeptidase catalytic domain-like"/>
    <property type="match status" value="1"/>
</dbReference>
<evidence type="ECO:0000256" key="4">
    <source>
        <dbReference type="ARBA" id="ARBA00022960"/>
    </source>
</evidence>
<comment type="caution">
    <text evidence="11">The sequence shown here is derived from an EMBL/GenBank/DDBJ whole genome shotgun (WGS) entry which is preliminary data.</text>
</comment>
<comment type="pathway">
    <text evidence="1 7">Cell wall biogenesis; peptidoglycan biosynthesis.</text>
</comment>
<evidence type="ECO:0000256" key="1">
    <source>
        <dbReference type="ARBA" id="ARBA00004752"/>
    </source>
</evidence>
<dbReference type="InterPro" id="IPR038063">
    <property type="entry name" value="Transpep_catalytic_dom"/>
</dbReference>
<organism evidence="11 12">
    <name type="scientific">Dongia soli</name>
    <dbReference type="NCBI Taxonomy" id="600628"/>
    <lineage>
        <taxon>Bacteria</taxon>
        <taxon>Pseudomonadati</taxon>
        <taxon>Pseudomonadota</taxon>
        <taxon>Alphaproteobacteria</taxon>
        <taxon>Rhodospirillales</taxon>
        <taxon>Dongiaceae</taxon>
        <taxon>Dongia</taxon>
    </lineage>
</organism>
<comment type="similarity">
    <text evidence="2">Belongs to the YkuD family.</text>
</comment>
<feature type="compositionally biased region" description="Polar residues" evidence="8">
    <location>
        <begin position="562"/>
        <end position="574"/>
    </location>
</feature>
<evidence type="ECO:0000256" key="6">
    <source>
        <dbReference type="ARBA" id="ARBA00023316"/>
    </source>
</evidence>
<name>A0ABU5EEA9_9PROT</name>
<dbReference type="InterPro" id="IPR036366">
    <property type="entry name" value="PGBDSf"/>
</dbReference>
<proteinExistence type="inferred from homology"/>
<protein>
    <submittedName>
        <fullName evidence="11">L,D-transpeptidase family protein</fullName>
    </submittedName>
</protein>
<feature type="region of interest" description="Disordered" evidence="8">
    <location>
        <begin position="34"/>
        <end position="59"/>
    </location>
</feature>
<reference evidence="11 12" key="1">
    <citation type="journal article" date="2016" name="Antonie Van Leeuwenhoek">
        <title>Dongia soli sp. nov., isolated from soil from Dokdo, Korea.</title>
        <authorList>
            <person name="Kim D.U."/>
            <person name="Lee H."/>
            <person name="Kim H."/>
            <person name="Kim S.G."/>
            <person name="Ka J.O."/>
        </authorList>
    </citation>
    <scope>NUCLEOTIDE SEQUENCE [LARGE SCALE GENOMIC DNA]</scope>
    <source>
        <strain evidence="11 12">D78</strain>
    </source>
</reference>
<evidence type="ECO:0000256" key="5">
    <source>
        <dbReference type="ARBA" id="ARBA00022984"/>
    </source>
</evidence>
<dbReference type="Pfam" id="PF03734">
    <property type="entry name" value="YkuD"/>
    <property type="match status" value="1"/>
</dbReference>
<dbReference type="PANTHER" id="PTHR41533:SF2">
    <property type="entry name" value="BLR7131 PROTEIN"/>
    <property type="match status" value="1"/>
</dbReference>
<keyword evidence="3" id="KW-0808">Transferase</keyword>
<dbReference type="InterPro" id="IPR052905">
    <property type="entry name" value="LD-transpeptidase_YkuD-like"/>
</dbReference>
<evidence type="ECO:0000256" key="9">
    <source>
        <dbReference type="SAM" id="SignalP"/>
    </source>
</evidence>
<evidence type="ECO:0000313" key="11">
    <source>
        <dbReference type="EMBL" id="MDY0884169.1"/>
    </source>
</evidence>
<dbReference type="InterPro" id="IPR005490">
    <property type="entry name" value="LD_TPept_cat_dom"/>
</dbReference>
<dbReference type="Proteomes" id="UP001279642">
    <property type="component" value="Unassembled WGS sequence"/>
</dbReference>
<feature type="active site" description="Nucleophile" evidence="7">
    <location>
        <position position="482"/>
    </location>
</feature>
<evidence type="ECO:0000256" key="7">
    <source>
        <dbReference type="PROSITE-ProRule" id="PRU01373"/>
    </source>
</evidence>
<feature type="domain" description="L,D-TPase catalytic" evidence="10">
    <location>
        <begin position="330"/>
        <end position="508"/>
    </location>
</feature>
<keyword evidence="5 7" id="KW-0573">Peptidoglycan synthesis</keyword>
<feature type="active site" description="Proton donor/acceptor" evidence="7">
    <location>
        <position position="463"/>
    </location>
</feature>
<dbReference type="SUPFAM" id="SSF47090">
    <property type="entry name" value="PGBD-like"/>
    <property type="match status" value="1"/>
</dbReference>
<evidence type="ECO:0000313" key="12">
    <source>
        <dbReference type="Proteomes" id="UP001279642"/>
    </source>
</evidence>
<dbReference type="CDD" id="cd16913">
    <property type="entry name" value="YkuD_like"/>
    <property type="match status" value="1"/>
</dbReference>
<dbReference type="InterPro" id="IPR036365">
    <property type="entry name" value="PGBD-like_sf"/>
</dbReference>
<sequence>MKRNFWAASLSVILLLATHGAALAGGNRDPGDAAVPYSDKLAGSKSSPRAVTNPQMVAPPKTTVPMATLPGIGQAVADLSSRFSRTALAVDWAGLRAFYDAGQPPIWVTQNGFSPLGVQIAEQLPQALQAGMKVPPEIGQAVSNLTPPSDPTTAAATEALLSVAFIAGAVDANSILGDNDQHGVGILAALGKAKDQAAFLQRELPGFAPFWRLYYQMPTYIGYMQSGGWPTIDDSGKLEPGQSDARIPIIRQRLAITGELASATSDKLQFYDPLLTQAMEVFQRNHGLNDDGVIGKRSFEELNVSAETRLRMILLNLRRMQEQGPTFGPHYLIANVPAQEVKIIEDGRLAFYTKAIVGRVDRKTPLLTSIITQVKLNPDWSVPQKIAASDMLRHELESPGYFATKNVRVYDTSGTEINPTSIDWREVRRSGLFPYRLRQDAGPENALGPVKLDFKNDYAVYLHGTSAPALFAKQDRYLSSGCVRTADPLGLTTFLLKENPAWTRDHVDQVVASGKTTYVSLPRPMPIHITYMTAWVDETGVMQFRRDAYGYDRLPTLSGISMPTVGTSQLSEATPPQRIERNSGKE</sequence>
<dbReference type="EMBL" id="JAXCLW010000004">
    <property type="protein sequence ID" value="MDY0884169.1"/>
    <property type="molecule type" value="Genomic_DNA"/>
</dbReference>
<feature type="region of interest" description="Disordered" evidence="8">
    <location>
        <begin position="562"/>
        <end position="586"/>
    </location>
</feature>
<dbReference type="Gene3D" id="1.10.101.10">
    <property type="entry name" value="PGBD-like superfamily/PGBD"/>
    <property type="match status" value="1"/>
</dbReference>
<keyword evidence="4 7" id="KW-0133">Cell shape</keyword>
<dbReference type="PROSITE" id="PS52029">
    <property type="entry name" value="LD_TPASE"/>
    <property type="match status" value="1"/>
</dbReference>
<keyword evidence="6 7" id="KW-0961">Cell wall biogenesis/degradation</keyword>
<evidence type="ECO:0000256" key="2">
    <source>
        <dbReference type="ARBA" id="ARBA00005992"/>
    </source>
</evidence>
<keyword evidence="9" id="KW-0732">Signal</keyword>
<accession>A0ABU5EEA9</accession>
<feature type="compositionally biased region" description="Polar residues" evidence="8">
    <location>
        <begin position="44"/>
        <end position="55"/>
    </location>
</feature>
<dbReference type="RefSeq" id="WP_320509240.1">
    <property type="nucleotide sequence ID" value="NZ_JAXCLW010000004.1"/>
</dbReference>
<dbReference type="Gene3D" id="2.40.440.10">
    <property type="entry name" value="L,D-transpeptidase catalytic domain-like"/>
    <property type="match status" value="1"/>
</dbReference>
<evidence type="ECO:0000256" key="3">
    <source>
        <dbReference type="ARBA" id="ARBA00022679"/>
    </source>
</evidence>
<dbReference type="PANTHER" id="PTHR41533">
    <property type="entry name" value="L,D-TRANSPEPTIDASE HI_1667-RELATED"/>
    <property type="match status" value="1"/>
</dbReference>
<keyword evidence="12" id="KW-1185">Reference proteome</keyword>